<dbReference type="AlphaFoldDB" id="A0A1Q9DGA0"/>
<evidence type="ECO:0000313" key="2">
    <source>
        <dbReference type="Proteomes" id="UP000186817"/>
    </source>
</evidence>
<reference evidence="1 2" key="1">
    <citation type="submission" date="2016-02" db="EMBL/GenBank/DDBJ databases">
        <title>Genome analysis of coral dinoflagellate symbionts highlights evolutionary adaptations to a symbiotic lifestyle.</title>
        <authorList>
            <person name="Aranda M."/>
            <person name="Li Y."/>
            <person name="Liew Y.J."/>
            <person name="Baumgarten S."/>
            <person name="Simakov O."/>
            <person name="Wilson M."/>
            <person name="Piel J."/>
            <person name="Ashoor H."/>
            <person name="Bougouffa S."/>
            <person name="Bajic V.B."/>
            <person name="Ryu T."/>
            <person name="Ravasi T."/>
            <person name="Bayer T."/>
            <person name="Micklem G."/>
            <person name="Kim H."/>
            <person name="Bhak J."/>
            <person name="Lajeunesse T.C."/>
            <person name="Voolstra C.R."/>
        </authorList>
    </citation>
    <scope>NUCLEOTIDE SEQUENCE [LARGE SCALE GENOMIC DNA]</scope>
    <source>
        <strain evidence="1 2">CCMP2467</strain>
    </source>
</reference>
<protein>
    <submittedName>
        <fullName evidence="1">Uncharacterized protein</fullName>
    </submittedName>
</protein>
<organism evidence="1 2">
    <name type="scientific">Symbiodinium microadriaticum</name>
    <name type="common">Dinoflagellate</name>
    <name type="synonym">Zooxanthella microadriatica</name>
    <dbReference type="NCBI Taxonomy" id="2951"/>
    <lineage>
        <taxon>Eukaryota</taxon>
        <taxon>Sar</taxon>
        <taxon>Alveolata</taxon>
        <taxon>Dinophyceae</taxon>
        <taxon>Suessiales</taxon>
        <taxon>Symbiodiniaceae</taxon>
        <taxon>Symbiodinium</taxon>
    </lineage>
</organism>
<keyword evidence="2" id="KW-1185">Reference proteome</keyword>
<dbReference type="OrthoDB" id="10360256at2759"/>
<gene>
    <name evidence="1" type="ORF">AK812_SmicGene23784</name>
</gene>
<name>A0A1Q9DGA0_SYMMI</name>
<comment type="caution">
    <text evidence="1">The sequence shown here is derived from an EMBL/GenBank/DDBJ whole genome shotgun (WGS) entry which is preliminary data.</text>
</comment>
<evidence type="ECO:0000313" key="1">
    <source>
        <dbReference type="EMBL" id="OLP94207.1"/>
    </source>
</evidence>
<sequence length="266" mass="28901">MAAVEDLSTDFPHLTGADFVINSGVIAGGDAMDQDKMSQLMLYTWPGAGGANNGASVFFGCTRQLLQLATNLQDLATELRPHLTGADFVINSVMSRSWSATPEGQLAKAEAGGDAMDQDKMSQLREEWCIRVLWMHTAASAAGDGLAAMHPGQRAKAEAWGDAMDQEKMSQLREEWCIRVLWTRTAASAAGDELAARIQQYVTKCFPTATPGVTVVDIEMFLCYGYTYCKMVQQLRSGSATYKVSAGWSPRDNKAINPQFDGAQPR</sequence>
<proteinExistence type="predicted"/>
<dbReference type="Proteomes" id="UP000186817">
    <property type="component" value="Unassembled WGS sequence"/>
</dbReference>
<dbReference type="EMBL" id="LSRX01000552">
    <property type="protein sequence ID" value="OLP94207.1"/>
    <property type="molecule type" value="Genomic_DNA"/>
</dbReference>
<accession>A0A1Q9DGA0</accession>